<reference evidence="1 2" key="1">
    <citation type="submission" date="2015-09" db="EMBL/GenBank/DDBJ databases">
        <title>Atta colombica WGS genome.</title>
        <authorList>
            <person name="Nygaard S."/>
            <person name="Hu H."/>
            <person name="Boomsma J."/>
            <person name="Zhang G."/>
        </authorList>
    </citation>
    <scope>NUCLEOTIDE SEQUENCE [LARGE SCALE GENOMIC DNA]</scope>
    <source>
        <strain evidence="1">Treedump-2</strain>
        <tissue evidence="1">Whole body</tissue>
    </source>
</reference>
<dbReference type="EMBL" id="KQ976500">
    <property type="protein sequence ID" value="KYM83028.1"/>
    <property type="molecule type" value="Genomic_DNA"/>
</dbReference>
<evidence type="ECO:0000313" key="2">
    <source>
        <dbReference type="Proteomes" id="UP000078540"/>
    </source>
</evidence>
<proteinExistence type="predicted"/>
<protein>
    <submittedName>
        <fullName evidence="1">Uncharacterized protein</fullName>
    </submittedName>
</protein>
<sequence>MTAASVLEEDQSDESIWVIRQHYWRFESSILDGNGFAMRLGVGFVGGCATVSTKNATEKIISRYIGFFYVTFRFTSDTGANMCSIFPYDMYTLEMEMRYKRSSPLLYVLSKWKWNIDAHIN</sequence>
<gene>
    <name evidence="1" type="ORF">ALC53_06293</name>
</gene>
<accession>A0A195BEM7</accession>
<dbReference type="AlphaFoldDB" id="A0A195BEM7"/>
<evidence type="ECO:0000313" key="1">
    <source>
        <dbReference type="EMBL" id="KYM83028.1"/>
    </source>
</evidence>
<dbReference type="Proteomes" id="UP000078540">
    <property type="component" value="Unassembled WGS sequence"/>
</dbReference>
<organism evidence="1 2">
    <name type="scientific">Atta colombica</name>
    <dbReference type="NCBI Taxonomy" id="520822"/>
    <lineage>
        <taxon>Eukaryota</taxon>
        <taxon>Metazoa</taxon>
        <taxon>Ecdysozoa</taxon>
        <taxon>Arthropoda</taxon>
        <taxon>Hexapoda</taxon>
        <taxon>Insecta</taxon>
        <taxon>Pterygota</taxon>
        <taxon>Neoptera</taxon>
        <taxon>Endopterygota</taxon>
        <taxon>Hymenoptera</taxon>
        <taxon>Apocrita</taxon>
        <taxon>Aculeata</taxon>
        <taxon>Formicoidea</taxon>
        <taxon>Formicidae</taxon>
        <taxon>Myrmicinae</taxon>
        <taxon>Atta</taxon>
    </lineage>
</organism>
<keyword evidence="2" id="KW-1185">Reference proteome</keyword>
<name>A0A195BEM7_9HYME</name>